<dbReference type="RefSeq" id="WP_214155050.1">
    <property type="nucleotide sequence ID" value="NZ_JAHBAY010000003.1"/>
</dbReference>
<keyword evidence="4" id="KW-1185">Reference proteome</keyword>
<evidence type="ECO:0000259" key="2">
    <source>
        <dbReference type="Pfam" id="PF01494"/>
    </source>
</evidence>
<accession>A0ABS5TD14</accession>
<protein>
    <submittedName>
        <fullName evidence="3">FAD-dependent monooxygenase</fullName>
    </submittedName>
</protein>
<keyword evidence="3" id="KW-0503">Monooxygenase</keyword>
<proteinExistence type="predicted"/>
<feature type="region of interest" description="Disordered" evidence="1">
    <location>
        <begin position="382"/>
        <end position="404"/>
    </location>
</feature>
<dbReference type="SUPFAM" id="SSF51905">
    <property type="entry name" value="FAD/NAD(P)-binding domain"/>
    <property type="match status" value="1"/>
</dbReference>
<organism evidence="3 4">
    <name type="scientific">Kineosporia corallincola</name>
    <dbReference type="NCBI Taxonomy" id="2835133"/>
    <lineage>
        <taxon>Bacteria</taxon>
        <taxon>Bacillati</taxon>
        <taxon>Actinomycetota</taxon>
        <taxon>Actinomycetes</taxon>
        <taxon>Kineosporiales</taxon>
        <taxon>Kineosporiaceae</taxon>
        <taxon>Kineosporia</taxon>
    </lineage>
</organism>
<dbReference type="Pfam" id="PF01494">
    <property type="entry name" value="FAD_binding_3"/>
    <property type="match status" value="1"/>
</dbReference>
<dbReference type="PANTHER" id="PTHR46865">
    <property type="entry name" value="OXIDOREDUCTASE-RELATED"/>
    <property type="match status" value="1"/>
</dbReference>
<sequence>MTSPRRKKVLISGASIAGPTLAHWLSRGGFEVTVVEKAAAVRGGGYPIDIRGSALGVVERMGLLPALREAHIDTRRITFLHPDGSPVVTLRPEKVAGGVHSRDLEVPRGDLTALLHGTVRDDVEFLFGESILELHEQVDAVTVTFRGGAVREFDLVVGADGLHSSTRGLVFGPEPQFHCYLGHCFAGFTLENTWGLDHEAVLWNTAGRGAALYAAGDTTTLHGFLMFSRPEPPFEAFRDPQAQRDLLTTTFADDGWEVPTLVRAMRDADDLFFDVVSQIRAPRWSRGRVALAGDAAHAPSFLTGQGTSLALAGAYLLARELVSTPDHALALSAYERRARPYVEANQALVGPGDVTMHPRTPEALTARNAMLRSLDSLPGDTDRPAYSALTLPDFPSGAGPLGRP</sequence>
<name>A0ABS5TD14_9ACTN</name>
<dbReference type="InterPro" id="IPR051704">
    <property type="entry name" value="FAD_aromatic-hydroxylase"/>
</dbReference>
<keyword evidence="3" id="KW-0560">Oxidoreductase</keyword>
<gene>
    <name evidence="3" type="ORF">KIH74_07385</name>
</gene>
<dbReference type="InterPro" id="IPR002938">
    <property type="entry name" value="FAD-bd"/>
</dbReference>
<dbReference type="PRINTS" id="PR00420">
    <property type="entry name" value="RNGMNOXGNASE"/>
</dbReference>
<dbReference type="Proteomes" id="UP001197247">
    <property type="component" value="Unassembled WGS sequence"/>
</dbReference>
<dbReference type="GO" id="GO:0004497">
    <property type="term" value="F:monooxygenase activity"/>
    <property type="evidence" value="ECO:0007669"/>
    <property type="project" value="UniProtKB-KW"/>
</dbReference>
<comment type="caution">
    <text evidence="3">The sequence shown here is derived from an EMBL/GenBank/DDBJ whole genome shotgun (WGS) entry which is preliminary data.</text>
</comment>
<evidence type="ECO:0000313" key="4">
    <source>
        <dbReference type="Proteomes" id="UP001197247"/>
    </source>
</evidence>
<dbReference type="PANTHER" id="PTHR46865:SF2">
    <property type="entry name" value="MONOOXYGENASE"/>
    <property type="match status" value="1"/>
</dbReference>
<dbReference type="InterPro" id="IPR036188">
    <property type="entry name" value="FAD/NAD-bd_sf"/>
</dbReference>
<evidence type="ECO:0000313" key="3">
    <source>
        <dbReference type="EMBL" id="MBT0768743.1"/>
    </source>
</evidence>
<reference evidence="3 4" key="1">
    <citation type="submission" date="2021-05" db="EMBL/GenBank/DDBJ databases">
        <title>Kineosporia and Streptomyces sp. nov. two new marine actinobacteria isolated from Coral.</title>
        <authorList>
            <person name="Buangrab K."/>
            <person name="Sutthacheep M."/>
            <person name="Yeemin T."/>
            <person name="Harunari E."/>
            <person name="Igarashi Y."/>
            <person name="Kanchanasin P."/>
            <person name="Tanasupawat S."/>
            <person name="Phongsopitanun W."/>
        </authorList>
    </citation>
    <scope>NUCLEOTIDE SEQUENCE [LARGE SCALE GENOMIC DNA]</scope>
    <source>
        <strain evidence="3 4">J2-2</strain>
    </source>
</reference>
<evidence type="ECO:0000256" key="1">
    <source>
        <dbReference type="SAM" id="MobiDB-lite"/>
    </source>
</evidence>
<dbReference type="EMBL" id="JAHBAY010000003">
    <property type="protein sequence ID" value="MBT0768743.1"/>
    <property type="molecule type" value="Genomic_DNA"/>
</dbReference>
<dbReference type="Gene3D" id="3.50.50.60">
    <property type="entry name" value="FAD/NAD(P)-binding domain"/>
    <property type="match status" value="1"/>
</dbReference>
<feature type="domain" description="FAD-binding" evidence="2">
    <location>
        <begin position="8"/>
        <end position="344"/>
    </location>
</feature>
<dbReference type="Gene3D" id="3.30.9.10">
    <property type="entry name" value="D-Amino Acid Oxidase, subunit A, domain 2"/>
    <property type="match status" value="1"/>
</dbReference>